<dbReference type="InterPro" id="IPR003593">
    <property type="entry name" value="AAA+_ATPase"/>
</dbReference>
<dbReference type="InterPro" id="IPR032423">
    <property type="entry name" value="AAA_assoc_2"/>
</dbReference>
<dbReference type="InterPro" id="IPR021886">
    <property type="entry name" value="MgsA_C"/>
</dbReference>
<dbReference type="EMBL" id="JAHLDG010000001">
    <property type="protein sequence ID" value="MBU3218666.1"/>
    <property type="molecule type" value="Genomic_DNA"/>
</dbReference>
<sequence length="431" mass="48787">MNYYIERVINMRKPLADKLRPNELNEVVGQKHILGNGKILDRILKSGRITNMIFYGPPGVGKTTVANIIAKKSNKTFYKLNATNSSLKDIQQIVSTLDTFEGINGILLYLDEIQNFNKKQQQSLLEFIEDGRITLISSTTENPYHYIFKAILSRSTIFEFKPVEKGDMKIAIDRVIEIINKEEENINVELEDEAKEYIVDASNGDVRKAINALEIGIYSTPPNEKYSVIIDLNIAKDSTQTKVIAYDMLGDNHYDILSAFQKSIRGSDVDAALHYLARLIKAGDLISICRRILVIASEDIGLAYPNAIAMVKSCVDCSMTLGFPEARIPLAQAVILLATSPKSNSVVVAIDRALDDLEKREVGDIPIHIKDAHYSGAKNLNRGVEYKYPHNYKNNYVQQQYLPNNIKDSVYYEYGNNKMERTSKEYWDKIK</sequence>
<proteinExistence type="predicted"/>
<accession>A0ABS6BZK2</accession>
<evidence type="ECO:0000313" key="4">
    <source>
        <dbReference type="EMBL" id="MBU3218666.1"/>
    </source>
</evidence>
<evidence type="ECO:0000259" key="3">
    <source>
        <dbReference type="SMART" id="SM00382"/>
    </source>
</evidence>
<evidence type="ECO:0000256" key="1">
    <source>
        <dbReference type="ARBA" id="ARBA00022741"/>
    </source>
</evidence>
<dbReference type="SMART" id="SM00382">
    <property type="entry name" value="AAA"/>
    <property type="match status" value="1"/>
</dbReference>
<dbReference type="PANTHER" id="PTHR13779">
    <property type="entry name" value="WERNER HELICASE-INTERACTING PROTEIN 1 FAMILY MEMBER"/>
    <property type="match status" value="1"/>
</dbReference>
<dbReference type="InterPro" id="IPR008824">
    <property type="entry name" value="RuvB-like_N"/>
</dbReference>
<dbReference type="Pfam" id="PF05496">
    <property type="entry name" value="RuvB_N"/>
    <property type="match status" value="1"/>
</dbReference>
<dbReference type="Proteomes" id="UP000740830">
    <property type="component" value="Unassembled WGS sequence"/>
</dbReference>
<evidence type="ECO:0000313" key="5">
    <source>
        <dbReference type="Proteomes" id="UP000740830"/>
    </source>
</evidence>
<keyword evidence="1" id="KW-0547">Nucleotide-binding</keyword>
<reference evidence="4 5" key="1">
    <citation type="submission" date="2021-06" db="EMBL/GenBank/DDBJ databases">
        <title>Clostridia strains as spoilage organisms.</title>
        <authorList>
            <person name="Wambui J."/>
            <person name="Stephan R."/>
            <person name="Stevens M.J.A."/>
        </authorList>
    </citation>
    <scope>NUCLEOTIDE SEQUENCE [LARGE SCALE GENOMIC DNA]</scope>
    <source>
        <strain evidence="4 5">CM013</strain>
    </source>
</reference>
<dbReference type="PANTHER" id="PTHR13779:SF7">
    <property type="entry name" value="ATPASE WRNIP1"/>
    <property type="match status" value="1"/>
</dbReference>
<dbReference type="InterPro" id="IPR051314">
    <property type="entry name" value="AAA_ATPase_RarA/MGS1/WRNIP1"/>
</dbReference>
<comment type="caution">
    <text evidence="4">The sequence shown here is derived from an EMBL/GenBank/DDBJ whole genome shotgun (WGS) entry which is preliminary data.</text>
</comment>
<gene>
    <name evidence="4" type="ORF">KPL27_00895</name>
</gene>
<feature type="domain" description="AAA+ ATPase" evidence="3">
    <location>
        <begin position="48"/>
        <end position="164"/>
    </location>
</feature>
<keyword evidence="2" id="KW-0067">ATP-binding</keyword>
<organism evidence="4 5">
    <name type="scientific">Clostridium algidicarnis</name>
    <dbReference type="NCBI Taxonomy" id="37659"/>
    <lineage>
        <taxon>Bacteria</taxon>
        <taxon>Bacillati</taxon>
        <taxon>Bacillota</taxon>
        <taxon>Clostridia</taxon>
        <taxon>Eubacteriales</taxon>
        <taxon>Clostridiaceae</taxon>
        <taxon>Clostridium</taxon>
    </lineage>
</organism>
<evidence type="ECO:0000256" key="2">
    <source>
        <dbReference type="ARBA" id="ARBA00022840"/>
    </source>
</evidence>
<dbReference type="Pfam" id="PF16193">
    <property type="entry name" value="AAA_assoc_2"/>
    <property type="match status" value="1"/>
</dbReference>
<protein>
    <submittedName>
        <fullName evidence="4">Replication-associated recombination protein A</fullName>
    </submittedName>
</protein>
<keyword evidence="5" id="KW-1185">Reference proteome</keyword>
<name>A0ABS6BZK2_9CLOT</name>
<dbReference type="CDD" id="cd18139">
    <property type="entry name" value="HLD_clamp_RarA"/>
    <property type="match status" value="1"/>
</dbReference>
<dbReference type="Pfam" id="PF12002">
    <property type="entry name" value="MgsA_C"/>
    <property type="match status" value="1"/>
</dbReference>
<dbReference type="CDD" id="cd00009">
    <property type="entry name" value="AAA"/>
    <property type="match status" value="1"/>
</dbReference>